<proteinExistence type="inferred from homology"/>
<evidence type="ECO:0000313" key="11">
    <source>
        <dbReference type="WBParaSite" id="PSAMB.scaffold12size138133.g181.t1"/>
    </source>
</evidence>
<evidence type="ECO:0000313" key="10">
    <source>
        <dbReference type="Proteomes" id="UP000887566"/>
    </source>
</evidence>
<evidence type="ECO:0000256" key="4">
    <source>
        <dbReference type="ARBA" id="ARBA00023315"/>
    </source>
</evidence>
<sequence length="440" mass="50154">MPKDEQQNSAESANSSKSPPNETTKSGGSSEDDGKSGAKDAASGTSDTAGSSMNDLARQLRQLDVLTLNQRSAAKDMDEAKRRKFAFWETQPVPKFDEQVTTNEPIDQPIDISQVREEPFSLPDQFHWSNVDLDDEKQLKELYTLLTENYVEDDDNMFRFDYGSEFIRWALKPPGWLQQWHCGVRAKNSGKLVAFISAIPCTIRIYDKIQTMVEINFLCVHKKLRSKRVAPVLIREITRRVNQQGIFQAVFTAGVIIPKPITTCRYWHRSLNPKKLIEVKFSHLARNMTLQRTLKLYKLPEAPKCPGFRAMAPGDVPQAYRLLVDYLKTFDLAPMFTLEEFQHFFVPRPNVVDSFVVETNGKVTDFVSFYTLPSTVMHHSTYKTIKAAYSFYNVATSTSLVELMNDALIVAKKHDFDVFNALDLMDNKQFLSPVSLSCDF</sequence>
<dbReference type="Pfam" id="PF02799">
    <property type="entry name" value="NMT_C"/>
    <property type="match status" value="1"/>
</dbReference>
<comment type="function">
    <text evidence="5">Adds a myristoyl group to the N-terminal glycine residue of certain cellular proteins.</text>
</comment>
<evidence type="ECO:0000256" key="3">
    <source>
        <dbReference type="ARBA" id="ARBA00022679"/>
    </source>
</evidence>
<evidence type="ECO:0000256" key="7">
    <source>
        <dbReference type="SAM" id="MobiDB-lite"/>
    </source>
</evidence>
<feature type="compositionally biased region" description="Polar residues" evidence="7">
    <location>
        <begin position="7"/>
        <end position="24"/>
    </location>
</feature>
<dbReference type="InterPro" id="IPR000903">
    <property type="entry name" value="NMT"/>
</dbReference>
<dbReference type="AlphaFoldDB" id="A0A914UXR4"/>
<dbReference type="FunFam" id="3.40.630.170:FF:000001">
    <property type="entry name" value="Glycylpeptide N-tetradecanoyltransferase"/>
    <property type="match status" value="1"/>
</dbReference>
<reference evidence="11" key="1">
    <citation type="submission" date="2022-11" db="UniProtKB">
        <authorList>
            <consortium name="WormBaseParasite"/>
        </authorList>
    </citation>
    <scope>IDENTIFICATION</scope>
</reference>
<keyword evidence="10" id="KW-1185">Reference proteome</keyword>
<dbReference type="Gene3D" id="3.40.630.170">
    <property type="match status" value="1"/>
</dbReference>
<dbReference type="PIRSF" id="PIRSF015892">
    <property type="entry name" value="N-myristl_transf"/>
    <property type="match status" value="1"/>
</dbReference>
<evidence type="ECO:0000259" key="9">
    <source>
        <dbReference type="Pfam" id="PF02799"/>
    </source>
</evidence>
<comment type="similarity">
    <text evidence="1 6">Belongs to the NMT family.</text>
</comment>
<dbReference type="InterPro" id="IPR022676">
    <property type="entry name" value="NMT_N"/>
</dbReference>
<dbReference type="GO" id="GO:0004379">
    <property type="term" value="F:glycylpeptide N-tetradecanoyltransferase activity"/>
    <property type="evidence" value="ECO:0007669"/>
    <property type="project" value="UniProtKB-EC"/>
</dbReference>
<feature type="domain" description="Glycylpeptide N-tetradecanoyltransferase C-terminal" evidence="9">
    <location>
        <begin position="278"/>
        <end position="433"/>
    </location>
</feature>
<dbReference type="EC" id="2.3.1.97" evidence="2 5"/>
<keyword evidence="3 5" id="KW-0808">Transferase</keyword>
<accession>A0A914UXR4</accession>
<protein>
    <recommendedName>
        <fullName evidence="2 5">Glycylpeptide N-tetradecanoyltransferase</fullName>
        <ecNumber evidence="2 5">2.3.1.97</ecNumber>
    </recommendedName>
</protein>
<comment type="catalytic activity">
    <reaction evidence="5">
        <text>N-terminal glycyl-[protein] + tetradecanoyl-CoA = N-tetradecanoylglycyl-[protein] + CoA + H(+)</text>
        <dbReference type="Rhea" id="RHEA:15521"/>
        <dbReference type="Rhea" id="RHEA-COMP:12666"/>
        <dbReference type="Rhea" id="RHEA-COMP:12667"/>
        <dbReference type="ChEBI" id="CHEBI:15378"/>
        <dbReference type="ChEBI" id="CHEBI:57287"/>
        <dbReference type="ChEBI" id="CHEBI:57385"/>
        <dbReference type="ChEBI" id="CHEBI:64723"/>
        <dbReference type="ChEBI" id="CHEBI:133050"/>
        <dbReference type="EC" id="2.3.1.97"/>
    </reaction>
</comment>
<dbReference type="InterPro" id="IPR022678">
    <property type="entry name" value="NMT_CS"/>
</dbReference>
<evidence type="ECO:0000256" key="2">
    <source>
        <dbReference type="ARBA" id="ARBA00012923"/>
    </source>
</evidence>
<dbReference type="Proteomes" id="UP000887566">
    <property type="component" value="Unplaced"/>
</dbReference>
<dbReference type="GO" id="GO:0005737">
    <property type="term" value="C:cytoplasm"/>
    <property type="evidence" value="ECO:0007669"/>
    <property type="project" value="TreeGrafter"/>
</dbReference>
<dbReference type="SUPFAM" id="SSF55729">
    <property type="entry name" value="Acyl-CoA N-acyltransferases (Nat)"/>
    <property type="match status" value="2"/>
</dbReference>
<dbReference type="InterPro" id="IPR016181">
    <property type="entry name" value="Acyl_CoA_acyltransferase"/>
</dbReference>
<name>A0A914UXR4_9BILA</name>
<evidence type="ECO:0000256" key="1">
    <source>
        <dbReference type="ARBA" id="ARBA00009469"/>
    </source>
</evidence>
<keyword evidence="4 5" id="KW-0012">Acyltransferase</keyword>
<dbReference type="Pfam" id="PF01233">
    <property type="entry name" value="NMT"/>
    <property type="match status" value="1"/>
</dbReference>
<evidence type="ECO:0000256" key="6">
    <source>
        <dbReference type="RuleBase" id="RU004178"/>
    </source>
</evidence>
<organism evidence="10 11">
    <name type="scientific">Plectus sambesii</name>
    <dbReference type="NCBI Taxonomy" id="2011161"/>
    <lineage>
        <taxon>Eukaryota</taxon>
        <taxon>Metazoa</taxon>
        <taxon>Ecdysozoa</taxon>
        <taxon>Nematoda</taxon>
        <taxon>Chromadorea</taxon>
        <taxon>Plectida</taxon>
        <taxon>Plectina</taxon>
        <taxon>Plectoidea</taxon>
        <taxon>Plectidae</taxon>
        <taxon>Plectus</taxon>
    </lineage>
</organism>
<dbReference type="PANTHER" id="PTHR11377:SF5">
    <property type="entry name" value="GLYCYLPEPTIDE N-TETRADECANOYLTRANSFERASE"/>
    <property type="match status" value="1"/>
</dbReference>
<dbReference type="PROSITE" id="PS00975">
    <property type="entry name" value="NMT_1"/>
    <property type="match status" value="1"/>
</dbReference>
<dbReference type="CDD" id="cd04301">
    <property type="entry name" value="NAT_SF"/>
    <property type="match status" value="1"/>
</dbReference>
<evidence type="ECO:0000259" key="8">
    <source>
        <dbReference type="Pfam" id="PF01233"/>
    </source>
</evidence>
<feature type="region of interest" description="Disordered" evidence="7">
    <location>
        <begin position="1"/>
        <end position="52"/>
    </location>
</feature>
<dbReference type="FunFam" id="3.40.630.30:FF:000042">
    <property type="entry name" value="Glycylpeptide N-tetradecanoyltransferase"/>
    <property type="match status" value="1"/>
</dbReference>
<dbReference type="PANTHER" id="PTHR11377">
    <property type="entry name" value="N-MYRISTOYL TRANSFERASE"/>
    <property type="match status" value="1"/>
</dbReference>
<feature type="domain" description="Glycylpeptide N-tetradecanoyltransferase N-terminal" evidence="8">
    <location>
        <begin position="105"/>
        <end position="264"/>
    </location>
</feature>
<dbReference type="InterPro" id="IPR022677">
    <property type="entry name" value="NMT_C"/>
</dbReference>
<dbReference type="WBParaSite" id="PSAMB.scaffold12size138133.g181.t1">
    <property type="protein sequence ID" value="PSAMB.scaffold12size138133.g181.t1"/>
    <property type="gene ID" value="PSAMB.scaffold12size138133.g181"/>
</dbReference>
<feature type="compositionally biased region" description="Low complexity" evidence="7">
    <location>
        <begin position="39"/>
        <end position="52"/>
    </location>
</feature>
<evidence type="ECO:0000256" key="5">
    <source>
        <dbReference type="RuleBase" id="RU000586"/>
    </source>
</evidence>